<gene>
    <name evidence="1" type="ORF">ACE1CA_17110</name>
</gene>
<organism evidence="1 2">
    <name type="scientific">Floridaenema evergladense BLCC-F167</name>
    <dbReference type="NCBI Taxonomy" id="3153639"/>
    <lineage>
        <taxon>Bacteria</taxon>
        <taxon>Bacillati</taxon>
        <taxon>Cyanobacteriota</taxon>
        <taxon>Cyanophyceae</taxon>
        <taxon>Oscillatoriophycideae</taxon>
        <taxon>Aerosakkonematales</taxon>
        <taxon>Aerosakkonemataceae</taxon>
        <taxon>Floridanema</taxon>
        <taxon>Floridanema evergladense</taxon>
    </lineage>
</organism>
<keyword evidence="2" id="KW-1185">Reference proteome</keyword>
<evidence type="ECO:0000313" key="1">
    <source>
        <dbReference type="EMBL" id="MFB2836256.1"/>
    </source>
</evidence>
<dbReference type="Proteomes" id="UP001576780">
    <property type="component" value="Unassembled WGS sequence"/>
</dbReference>
<proteinExistence type="predicted"/>
<dbReference type="RefSeq" id="WP_413278644.1">
    <property type="nucleotide sequence ID" value="NZ_JBHFNT010000144.1"/>
</dbReference>
<comment type="caution">
    <text evidence="1">The sequence shown here is derived from an EMBL/GenBank/DDBJ whole genome shotgun (WGS) entry which is preliminary data.</text>
</comment>
<dbReference type="EMBL" id="JBHFNT010000144">
    <property type="protein sequence ID" value="MFB2836256.1"/>
    <property type="molecule type" value="Genomic_DNA"/>
</dbReference>
<reference evidence="1 2" key="1">
    <citation type="submission" date="2024-09" db="EMBL/GenBank/DDBJ databases">
        <title>Floridaenema gen nov. (Aerosakkonemataceae, Aerosakkonematales ord. nov., Cyanobacteria) from benthic tropical and subtropical fresh waters, with the description of four new species.</title>
        <authorList>
            <person name="Moretto J.A."/>
            <person name="Berthold D.E."/>
            <person name="Lefler F.W."/>
            <person name="Huang I.-S."/>
            <person name="Laughinghouse H. IV."/>
        </authorList>
    </citation>
    <scope>NUCLEOTIDE SEQUENCE [LARGE SCALE GENOMIC DNA]</scope>
    <source>
        <strain evidence="1 2">BLCC-F167</strain>
    </source>
</reference>
<accession>A0ABV4WME6</accession>
<protein>
    <submittedName>
        <fullName evidence="1">Uncharacterized protein</fullName>
    </submittedName>
</protein>
<sequence>MEPEKLINSFLKVWDVNPEIFEKTGAIAGLDSMQKDIEKINQESLEDIAKRIEDLCDDYEGLAEAILAANRKPKPKKSKDTNLENILENRYPEIYKALREKIEKSEQK</sequence>
<name>A0ABV4WME6_9CYAN</name>
<evidence type="ECO:0000313" key="2">
    <source>
        <dbReference type="Proteomes" id="UP001576780"/>
    </source>
</evidence>